<evidence type="ECO:0000259" key="2">
    <source>
        <dbReference type="Pfam" id="PF00078"/>
    </source>
</evidence>
<sequence>MGFCALFIQLMKGLVEDSYSVIHVNGAFTRDIKLERGVRQGCPIAPLLFALSTQPLMAMLRDAQVQGEIQGLEVGNNRQILEALVADDTGLILQATERNWRAATAVVQRFEDISGAKLNEAKSLVIPIGFWEPPAWLRSAGCKIVTEGEIFTYLGCPIGVKLSEEQLLQFLLDKLTKRLQHWTTRILSWESRLVLARHILLALLVYVLMVVGFTKDGYLELTKVCRRFVWGVNREGLDKKALIAWEKLCRKKEEGGIGLVSFELQAKVLKIRLVSKLFADNTSANRLENTKLGDVDDGSISRLEELERNLGNRRITHGAAGPTSFLCWHIQHVIKRRAQSSARFLEGDNWEWKSGGQTLQGDCRRCEEGLETTEHCFFSCILVNRRWTRLTTALENALPTHLPMGNMLEWLEAIPRQPSSRLAPMLVFLCHTRTAWRERCKYQFEGKRELKPAKIILEECAILARELTAVKTSPQKLKWLEEEKTYLLAAKDMIERNDRRTRIDNWRLLGVGPNTDLAAHREAPPQEDTDYNTEGDSSEEIPLTSYSGDSRSEDRNMRSILEEVGESLRELGFS</sequence>
<reference evidence="3 4" key="1">
    <citation type="submission" date="2024-09" db="EMBL/GenBank/DDBJ databases">
        <title>Chromosome-scale assembly of Riccia sorocarpa.</title>
        <authorList>
            <person name="Paukszto L."/>
        </authorList>
    </citation>
    <scope>NUCLEOTIDE SEQUENCE [LARGE SCALE GENOMIC DNA]</scope>
    <source>
        <strain evidence="3">LP-2024</strain>
        <tissue evidence="3">Aerial parts of the thallus</tissue>
    </source>
</reference>
<dbReference type="AlphaFoldDB" id="A0ABD3HKT7"/>
<feature type="region of interest" description="Disordered" evidence="1">
    <location>
        <begin position="516"/>
        <end position="561"/>
    </location>
</feature>
<dbReference type="Pfam" id="PF00078">
    <property type="entry name" value="RVT_1"/>
    <property type="match status" value="1"/>
</dbReference>
<evidence type="ECO:0000313" key="4">
    <source>
        <dbReference type="Proteomes" id="UP001633002"/>
    </source>
</evidence>
<proteinExistence type="predicted"/>
<evidence type="ECO:0000313" key="3">
    <source>
        <dbReference type="EMBL" id="KAL3692033.1"/>
    </source>
</evidence>
<name>A0ABD3HKT7_9MARC</name>
<feature type="compositionally biased region" description="Acidic residues" evidence="1">
    <location>
        <begin position="525"/>
        <end position="539"/>
    </location>
</feature>
<comment type="caution">
    <text evidence="3">The sequence shown here is derived from an EMBL/GenBank/DDBJ whole genome shotgun (WGS) entry which is preliminary data.</text>
</comment>
<dbReference type="EMBL" id="JBJQOH010000003">
    <property type="protein sequence ID" value="KAL3692033.1"/>
    <property type="molecule type" value="Genomic_DNA"/>
</dbReference>
<dbReference type="PANTHER" id="PTHR33116:SF86">
    <property type="entry name" value="REVERSE TRANSCRIPTASE DOMAIN-CONTAINING PROTEIN"/>
    <property type="match status" value="1"/>
</dbReference>
<dbReference type="InterPro" id="IPR000477">
    <property type="entry name" value="RT_dom"/>
</dbReference>
<protein>
    <recommendedName>
        <fullName evidence="2">Reverse transcriptase domain-containing protein</fullName>
    </recommendedName>
</protein>
<dbReference type="Proteomes" id="UP001633002">
    <property type="component" value="Unassembled WGS sequence"/>
</dbReference>
<evidence type="ECO:0000256" key="1">
    <source>
        <dbReference type="SAM" id="MobiDB-lite"/>
    </source>
</evidence>
<dbReference type="PANTHER" id="PTHR33116">
    <property type="entry name" value="REVERSE TRANSCRIPTASE ZINC-BINDING DOMAIN-CONTAINING PROTEIN-RELATED-RELATED"/>
    <property type="match status" value="1"/>
</dbReference>
<accession>A0ABD3HKT7</accession>
<feature type="domain" description="Reverse transcriptase" evidence="2">
    <location>
        <begin position="19"/>
        <end position="156"/>
    </location>
</feature>
<feature type="compositionally biased region" description="Basic and acidic residues" evidence="1">
    <location>
        <begin position="550"/>
        <end position="561"/>
    </location>
</feature>
<keyword evidence="4" id="KW-1185">Reference proteome</keyword>
<gene>
    <name evidence="3" type="ORF">R1sor_005684</name>
</gene>
<organism evidence="3 4">
    <name type="scientific">Riccia sorocarpa</name>
    <dbReference type="NCBI Taxonomy" id="122646"/>
    <lineage>
        <taxon>Eukaryota</taxon>
        <taxon>Viridiplantae</taxon>
        <taxon>Streptophyta</taxon>
        <taxon>Embryophyta</taxon>
        <taxon>Marchantiophyta</taxon>
        <taxon>Marchantiopsida</taxon>
        <taxon>Marchantiidae</taxon>
        <taxon>Marchantiales</taxon>
        <taxon>Ricciaceae</taxon>
        <taxon>Riccia</taxon>
    </lineage>
</organism>